<evidence type="ECO:0000313" key="2">
    <source>
        <dbReference type="EMBL" id="EGO29707.1"/>
    </source>
</evidence>
<feature type="region of interest" description="Disordered" evidence="1">
    <location>
        <begin position="53"/>
        <end position="72"/>
    </location>
</feature>
<gene>
    <name evidence="2" type="ORF">SERLADRAFT_457861</name>
</gene>
<feature type="region of interest" description="Disordered" evidence="1">
    <location>
        <begin position="180"/>
        <end position="216"/>
    </location>
</feature>
<evidence type="ECO:0000256" key="1">
    <source>
        <dbReference type="SAM" id="MobiDB-lite"/>
    </source>
</evidence>
<accession>F8NHY5</accession>
<feature type="region of interest" description="Disordered" evidence="1">
    <location>
        <begin position="85"/>
        <end position="151"/>
    </location>
</feature>
<dbReference type="KEGG" id="sla:SERLADRAFT_457861"/>
<dbReference type="HOGENOM" id="CLU_1023685_0_0_1"/>
<dbReference type="EMBL" id="GL945429">
    <property type="protein sequence ID" value="EGO29707.1"/>
    <property type="molecule type" value="Genomic_DNA"/>
</dbReference>
<feature type="compositionally biased region" description="Basic and acidic residues" evidence="1">
    <location>
        <begin position="135"/>
        <end position="148"/>
    </location>
</feature>
<dbReference type="AlphaFoldDB" id="F8NHY5"/>
<proteinExistence type="predicted"/>
<reference evidence="2" key="1">
    <citation type="submission" date="2011-04" db="EMBL/GenBank/DDBJ databases">
        <title>Evolution of plant cell wall degrading machinery underlies the functional diversity of forest fungi.</title>
        <authorList>
            <consortium name="US DOE Joint Genome Institute (JGI-PGF)"/>
            <person name="Eastwood D.C."/>
            <person name="Floudas D."/>
            <person name="Binder M."/>
            <person name="Majcherczyk A."/>
            <person name="Schneider P."/>
            <person name="Aerts A."/>
            <person name="Asiegbu F.O."/>
            <person name="Baker S.E."/>
            <person name="Barry K."/>
            <person name="Bendiksby M."/>
            <person name="Blumentritt M."/>
            <person name="Coutinho P.M."/>
            <person name="Cullen D."/>
            <person name="Cullen D."/>
            <person name="Gathman A."/>
            <person name="Goodell B."/>
            <person name="Henrissat B."/>
            <person name="Ihrmark K."/>
            <person name="Kauserud H."/>
            <person name="Kohler A."/>
            <person name="LaButti K."/>
            <person name="Lapidus A."/>
            <person name="Lavin J.L."/>
            <person name="Lee Y.-H."/>
            <person name="Lindquist E."/>
            <person name="Lilly W."/>
            <person name="Lucas S."/>
            <person name="Morin E."/>
            <person name="Murat C."/>
            <person name="Oguiza J.A."/>
            <person name="Park J."/>
            <person name="Pisabarro A.G."/>
            <person name="Riley R."/>
            <person name="Rosling A."/>
            <person name="Salamov A."/>
            <person name="Schmidt O."/>
            <person name="Schmutz J."/>
            <person name="Skrede I."/>
            <person name="Stenlid J."/>
            <person name="Wiebenga A."/>
            <person name="Xie X."/>
            <person name="Kues U."/>
            <person name="Hibbett D.S."/>
            <person name="Hoffmeister D."/>
            <person name="Hogberg N."/>
            <person name="Martin F."/>
            <person name="Grigoriev I.V."/>
            <person name="Watkinson S.C."/>
        </authorList>
    </citation>
    <scope>NUCLEOTIDE SEQUENCE</scope>
    <source>
        <strain evidence="2">S7.9</strain>
    </source>
</reference>
<organism>
    <name type="scientific">Serpula lacrymans var. lacrymans (strain S7.9)</name>
    <name type="common">Dry rot fungus</name>
    <dbReference type="NCBI Taxonomy" id="578457"/>
    <lineage>
        <taxon>Eukaryota</taxon>
        <taxon>Fungi</taxon>
        <taxon>Dikarya</taxon>
        <taxon>Basidiomycota</taxon>
        <taxon>Agaricomycotina</taxon>
        <taxon>Agaricomycetes</taxon>
        <taxon>Agaricomycetidae</taxon>
        <taxon>Boletales</taxon>
        <taxon>Coniophorineae</taxon>
        <taxon>Serpulaceae</taxon>
        <taxon>Serpula</taxon>
    </lineage>
</organism>
<sequence length="263" mass="28472">MSVRSFTVFQDTPTEIEVTKNESPCDNDNNSPAISAAAAAASVLSTLAAIEKENLHPVTGERAGPGPTCKKRKTGVLVAKVDVFSSTSKKQKEAKPETKKRKSSISSSKGKSGGKKDGTGKPMSRSTRRVSPLPKVEEEIEAQKEQERISQANVESKCYELTVLPLADVSQAYETSPLLEPKQQKSVIEKESSVEPEFDDCFSSPHLQTSLPSDRRTTVACGLNSSSFSTPERKRIYAAFTFSSPSPASERFNKTHSPVKCAA</sequence>
<protein>
    <submittedName>
        <fullName evidence="2">Uncharacterized protein</fullName>
    </submittedName>
</protein>
<dbReference type="OrthoDB" id="3265369at2759"/>
<dbReference type="GeneID" id="18817595"/>
<name>F8NHY5_SERL9</name>
<dbReference type="RefSeq" id="XP_007313949.1">
    <property type="nucleotide sequence ID" value="XM_007313887.1"/>
</dbReference>
<dbReference type="Proteomes" id="UP000008064">
    <property type="component" value="Unassembled WGS sequence"/>
</dbReference>